<dbReference type="EMBL" id="CM042058">
    <property type="protein sequence ID" value="KAI3685088.1"/>
    <property type="molecule type" value="Genomic_DNA"/>
</dbReference>
<keyword evidence="2" id="KW-1185">Reference proteome</keyword>
<protein>
    <submittedName>
        <fullName evidence="1">Uncharacterized protein</fullName>
    </submittedName>
</protein>
<evidence type="ECO:0000313" key="1">
    <source>
        <dbReference type="EMBL" id="KAI3685088.1"/>
    </source>
</evidence>
<proteinExistence type="predicted"/>
<accession>A0ACB8YIG6</accession>
<gene>
    <name evidence="1" type="ORF">L6452_34321</name>
</gene>
<reference evidence="1 2" key="2">
    <citation type="journal article" date="2022" name="Mol. Ecol. Resour.">
        <title>The genomes of chicory, endive, great burdock and yacon provide insights into Asteraceae paleo-polyploidization history and plant inulin production.</title>
        <authorList>
            <person name="Fan W."/>
            <person name="Wang S."/>
            <person name="Wang H."/>
            <person name="Wang A."/>
            <person name="Jiang F."/>
            <person name="Liu H."/>
            <person name="Zhao H."/>
            <person name="Xu D."/>
            <person name="Zhang Y."/>
        </authorList>
    </citation>
    <scope>NUCLEOTIDE SEQUENCE [LARGE SCALE GENOMIC DNA]</scope>
    <source>
        <strain evidence="2">cv. Niubang</strain>
    </source>
</reference>
<dbReference type="Proteomes" id="UP001055879">
    <property type="component" value="Linkage Group LG12"/>
</dbReference>
<comment type="caution">
    <text evidence="1">The sequence shown here is derived from an EMBL/GenBank/DDBJ whole genome shotgun (WGS) entry which is preliminary data.</text>
</comment>
<reference evidence="2" key="1">
    <citation type="journal article" date="2022" name="Mol. Ecol. Resour.">
        <title>The genomes of chicory, endive, great burdock and yacon provide insights into Asteraceae palaeo-polyploidization history and plant inulin production.</title>
        <authorList>
            <person name="Fan W."/>
            <person name="Wang S."/>
            <person name="Wang H."/>
            <person name="Wang A."/>
            <person name="Jiang F."/>
            <person name="Liu H."/>
            <person name="Zhao H."/>
            <person name="Xu D."/>
            <person name="Zhang Y."/>
        </authorList>
    </citation>
    <scope>NUCLEOTIDE SEQUENCE [LARGE SCALE GENOMIC DNA]</scope>
    <source>
        <strain evidence="2">cv. Niubang</strain>
    </source>
</reference>
<organism evidence="1 2">
    <name type="scientific">Arctium lappa</name>
    <name type="common">Greater burdock</name>
    <name type="synonym">Lappa major</name>
    <dbReference type="NCBI Taxonomy" id="4217"/>
    <lineage>
        <taxon>Eukaryota</taxon>
        <taxon>Viridiplantae</taxon>
        <taxon>Streptophyta</taxon>
        <taxon>Embryophyta</taxon>
        <taxon>Tracheophyta</taxon>
        <taxon>Spermatophyta</taxon>
        <taxon>Magnoliopsida</taxon>
        <taxon>eudicotyledons</taxon>
        <taxon>Gunneridae</taxon>
        <taxon>Pentapetalae</taxon>
        <taxon>asterids</taxon>
        <taxon>campanulids</taxon>
        <taxon>Asterales</taxon>
        <taxon>Asteraceae</taxon>
        <taxon>Carduoideae</taxon>
        <taxon>Cardueae</taxon>
        <taxon>Arctiinae</taxon>
        <taxon>Arctium</taxon>
    </lineage>
</organism>
<name>A0ACB8YIG6_ARCLA</name>
<sequence length="178" mass="19899">MGPTSTQLPEFKGAEPVEKTIQFRKIDLWKKIIALCEKSTRAEPDGEDDTVGGMEKTIQWVIIHVGSNNGDDYDEEEEFQDTCADSEGEDERLEDILEHLIHAPIHDPIHDQAKESGLRGSNIAGEAFATQVKNCHPDIMKVERNKAITLATKNDRNSNIVGMLALKGYSPSWTRPEL</sequence>
<evidence type="ECO:0000313" key="2">
    <source>
        <dbReference type="Proteomes" id="UP001055879"/>
    </source>
</evidence>